<sequence length="208" mass="21961">MVELDHITVAAATLDEAARYVEERLGIDSGPGGAHARMGTHNRLLRLGPALFLEMIAPDPDNPTPPQHWFGLGDAINLSSLQRNGPRLATWVVRTGDIALGARSPIALGPAARVARGNLEWSITVPEDGSMPADGAMPTLIQWPDGPHPASRMHDAGATLVGLQVRSPEDVAGACAAIGFHDPRVTFETGALQLTAKIATPHGVRTLF</sequence>
<accession>A0A8S8X8K3</accession>
<dbReference type="GO" id="GO:0016301">
    <property type="term" value="F:kinase activity"/>
    <property type="evidence" value="ECO:0007669"/>
    <property type="project" value="UniProtKB-KW"/>
</dbReference>
<keyword evidence="3" id="KW-1185">Reference proteome</keyword>
<organism evidence="2 3">
    <name type="scientific">Roseiterribacter gracilis</name>
    <dbReference type="NCBI Taxonomy" id="2812848"/>
    <lineage>
        <taxon>Bacteria</taxon>
        <taxon>Pseudomonadati</taxon>
        <taxon>Pseudomonadota</taxon>
        <taxon>Alphaproteobacteria</taxon>
        <taxon>Rhodospirillales</taxon>
        <taxon>Roseiterribacteraceae</taxon>
        <taxon>Roseiterribacter</taxon>
    </lineage>
</organism>
<feature type="domain" description="Glyoxalase-like" evidence="1">
    <location>
        <begin position="4"/>
        <end position="170"/>
    </location>
</feature>
<dbReference type="Gene3D" id="3.10.180.10">
    <property type="entry name" value="2,3-Dihydroxybiphenyl 1,2-Dioxygenase, domain 1"/>
    <property type="match status" value="1"/>
</dbReference>
<gene>
    <name evidence="2" type="ORF">TMPK1_20300</name>
</gene>
<evidence type="ECO:0000313" key="3">
    <source>
        <dbReference type="Proteomes" id="UP000681075"/>
    </source>
</evidence>
<protein>
    <submittedName>
        <fullName evidence="2">Polyphosphate kinase</fullName>
    </submittedName>
</protein>
<keyword evidence="2" id="KW-0418">Kinase</keyword>
<proteinExistence type="predicted"/>
<dbReference type="EMBL" id="BOPV01000001">
    <property type="protein sequence ID" value="GIL39793.1"/>
    <property type="molecule type" value="Genomic_DNA"/>
</dbReference>
<dbReference type="AlphaFoldDB" id="A0A8S8X8K3"/>
<evidence type="ECO:0000259" key="1">
    <source>
        <dbReference type="Pfam" id="PF13468"/>
    </source>
</evidence>
<reference evidence="2" key="1">
    <citation type="submission" date="2021-02" db="EMBL/GenBank/DDBJ databases">
        <title>Genome sequence of Rhodospirillales sp. strain TMPK1 isolated from soil.</title>
        <authorList>
            <person name="Nakai R."/>
            <person name="Kusada H."/>
            <person name="Tamaki H."/>
        </authorList>
    </citation>
    <scope>NUCLEOTIDE SEQUENCE</scope>
    <source>
        <strain evidence="2">TMPK1</strain>
    </source>
</reference>
<dbReference type="Pfam" id="PF13468">
    <property type="entry name" value="Glyoxalase_3"/>
    <property type="match status" value="1"/>
</dbReference>
<dbReference type="RefSeq" id="WP_420242912.1">
    <property type="nucleotide sequence ID" value="NZ_BOPV01000001.1"/>
</dbReference>
<dbReference type="Proteomes" id="UP000681075">
    <property type="component" value="Unassembled WGS sequence"/>
</dbReference>
<name>A0A8S8X8K3_9PROT</name>
<comment type="caution">
    <text evidence="2">The sequence shown here is derived from an EMBL/GenBank/DDBJ whole genome shotgun (WGS) entry which is preliminary data.</text>
</comment>
<evidence type="ECO:0000313" key="2">
    <source>
        <dbReference type="EMBL" id="GIL39793.1"/>
    </source>
</evidence>
<keyword evidence="2" id="KW-0808">Transferase</keyword>
<dbReference type="InterPro" id="IPR029068">
    <property type="entry name" value="Glyas_Bleomycin-R_OHBP_Dase"/>
</dbReference>
<dbReference type="InterPro" id="IPR025870">
    <property type="entry name" value="Glyoxalase-like_dom"/>
</dbReference>